<evidence type="ECO:0000256" key="7">
    <source>
        <dbReference type="ARBA" id="ARBA00029440"/>
    </source>
</evidence>
<evidence type="ECO:0000256" key="4">
    <source>
        <dbReference type="ARBA" id="ARBA00022679"/>
    </source>
</evidence>
<dbReference type="SUPFAM" id="SSF53383">
    <property type="entry name" value="PLP-dependent transferases"/>
    <property type="match status" value="1"/>
</dbReference>
<dbReference type="InterPro" id="IPR005861">
    <property type="entry name" value="HisP_aminotrans"/>
</dbReference>
<dbReference type="HAMAP" id="MF_01023">
    <property type="entry name" value="HisC_aminotrans_2"/>
    <property type="match status" value="1"/>
</dbReference>
<evidence type="ECO:0000313" key="11">
    <source>
        <dbReference type="EMBL" id="CAB4731926.1"/>
    </source>
</evidence>
<dbReference type="Gene3D" id="3.40.640.10">
    <property type="entry name" value="Type I PLP-dependent aspartate aminotransferase-like (Major domain)"/>
    <property type="match status" value="1"/>
</dbReference>
<evidence type="ECO:0000259" key="8">
    <source>
        <dbReference type="Pfam" id="PF00155"/>
    </source>
</evidence>
<keyword evidence="4" id="KW-0808">Transferase</keyword>
<comment type="cofactor">
    <cofactor evidence="1">
        <name>pyridoxal 5'-phosphate</name>
        <dbReference type="ChEBI" id="CHEBI:597326"/>
    </cofactor>
</comment>
<gene>
    <name evidence="9" type="ORF">UFOPK1824_00556</name>
    <name evidence="10" type="ORF">UFOPK2340_00952</name>
    <name evidence="11" type="ORF">UFOPK2772_00384</name>
    <name evidence="12" type="ORF">UFOPK2850_00538</name>
    <name evidence="13" type="ORF">UFOPK3027_00397</name>
    <name evidence="14" type="ORF">UFOPK3256_00384</name>
    <name evidence="15" type="ORF">UFOPK3827_00081</name>
    <name evidence="16" type="ORF">UFOPK3982_00320</name>
    <name evidence="17" type="ORF">UFOPK4120_00071</name>
    <name evidence="18" type="ORF">UFOPK4404_00081</name>
</gene>
<keyword evidence="3" id="KW-0028">Amino-acid biosynthesis</keyword>
<dbReference type="Pfam" id="PF00155">
    <property type="entry name" value="Aminotran_1_2"/>
    <property type="match status" value="1"/>
</dbReference>
<dbReference type="EMBL" id="CAEZXC010000053">
    <property type="protein sequence ID" value="CAB4678733.1"/>
    <property type="molecule type" value="Genomic_DNA"/>
</dbReference>
<dbReference type="GO" id="GO:0004400">
    <property type="term" value="F:histidinol-phosphate transaminase activity"/>
    <property type="evidence" value="ECO:0007669"/>
    <property type="project" value="InterPro"/>
</dbReference>
<dbReference type="EMBL" id="CAEZYT010000012">
    <property type="protein sequence ID" value="CAB4731926.1"/>
    <property type="molecule type" value="Genomic_DNA"/>
</dbReference>
<dbReference type="EMBL" id="CAFBQY010000001">
    <property type="protein sequence ID" value="CAB5069644.1"/>
    <property type="molecule type" value="Genomic_DNA"/>
</dbReference>
<dbReference type="PANTHER" id="PTHR42885:SF2">
    <property type="entry name" value="HISTIDINOL-PHOSPHATE AMINOTRANSFERASE"/>
    <property type="match status" value="1"/>
</dbReference>
<evidence type="ECO:0000256" key="5">
    <source>
        <dbReference type="ARBA" id="ARBA00022898"/>
    </source>
</evidence>
<proteinExistence type="inferred from homology"/>
<dbReference type="InterPro" id="IPR015422">
    <property type="entry name" value="PyrdxlP-dep_Trfase_small"/>
</dbReference>
<dbReference type="InterPro" id="IPR015421">
    <property type="entry name" value="PyrdxlP-dep_Trfase_major"/>
</dbReference>
<dbReference type="InterPro" id="IPR015424">
    <property type="entry name" value="PyrdxlP-dep_Trfase"/>
</dbReference>
<keyword evidence="5" id="KW-0663">Pyridoxal phosphate</keyword>
<dbReference type="EMBL" id="CAFAAN010000003">
    <property type="protein sequence ID" value="CAB4797367.1"/>
    <property type="molecule type" value="Genomic_DNA"/>
</dbReference>
<evidence type="ECO:0000256" key="3">
    <source>
        <dbReference type="ARBA" id="ARBA00022605"/>
    </source>
</evidence>
<dbReference type="CDD" id="cd00609">
    <property type="entry name" value="AAT_like"/>
    <property type="match status" value="1"/>
</dbReference>
<dbReference type="EMBL" id="CAFBOO010000002">
    <property type="protein sequence ID" value="CAB4979479.1"/>
    <property type="molecule type" value="Genomic_DNA"/>
</dbReference>
<dbReference type="EMBL" id="CAFBNM010000001">
    <property type="protein sequence ID" value="CAB4943516.1"/>
    <property type="molecule type" value="Genomic_DNA"/>
</dbReference>
<evidence type="ECO:0000313" key="13">
    <source>
        <dbReference type="EMBL" id="CAB4797367.1"/>
    </source>
</evidence>
<dbReference type="GO" id="GO:0000105">
    <property type="term" value="P:L-histidine biosynthetic process"/>
    <property type="evidence" value="ECO:0007669"/>
    <property type="project" value="UniProtKB-KW"/>
</dbReference>
<reference evidence="13" key="1">
    <citation type="submission" date="2020-05" db="EMBL/GenBank/DDBJ databases">
        <authorList>
            <person name="Chiriac C."/>
            <person name="Salcher M."/>
            <person name="Ghai R."/>
            <person name="Kavagutti S V."/>
        </authorList>
    </citation>
    <scope>NUCLEOTIDE SEQUENCE</scope>
</reference>
<evidence type="ECO:0000313" key="17">
    <source>
        <dbReference type="EMBL" id="CAB5008003.1"/>
    </source>
</evidence>
<evidence type="ECO:0000256" key="6">
    <source>
        <dbReference type="ARBA" id="ARBA00023102"/>
    </source>
</evidence>
<dbReference type="EMBL" id="CAEZZH010000005">
    <property type="protein sequence ID" value="CAB4753176.1"/>
    <property type="molecule type" value="Genomic_DNA"/>
</dbReference>
<dbReference type="PROSITE" id="PS00599">
    <property type="entry name" value="AA_TRANSFER_CLASS_2"/>
    <property type="match status" value="1"/>
</dbReference>
<protein>
    <submittedName>
        <fullName evidence="13">Unannotated protein</fullName>
    </submittedName>
</protein>
<evidence type="ECO:0000313" key="9">
    <source>
        <dbReference type="EMBL" id="CAB4598918.1"/>
    </source>
</evidence>
<dbReference type="EMBL" id="CAEZUM010000027">
    <property type="protein sequence ID" value="CAB4598918.1"/>
    <property type="molecule type" value="Genomic_DNA"/>
</dbReference>
<dbReference type="InterPro" id="IPR001917">
    <property type="entry name" value="Aminotrans_II_pyridoxalP_BS"/>
</dbReference>
<organism evidence="13">
    <name type="scientific">freshwater metagenome</name>
    <dbReference type="NCBI Taxonomy" id="449393"/>
    <lineage>
        <taxon>unclassified sequences</taxon>
        <taxon>metagenomes</taxon>
        <taxon>ecological metagenomes</taxon>
    </lineage>
</organism>
<dbReference type="EMBL" id="CAFBPO010000001">
    <property type="protein sequence ID" value="CAB5008003.1"/>
    <property type="molecule type" value="Genomic_DNA"/>
</dbReference>
<evidence type="ECO:0000313" key="12">
    <source>
        <dbReference type="EMBL" id="CAB4753176.1"/>
    </source>
</evidence>
<sequence>MSDQNWPLWMPLRDDLKPLSPYGAPQVPAQATLNTNESPYPPSPALAQAIADRVYSVATNLNRYPDRDAVTLRGALAKFINSLSDTSFGAEEIWAANGSNEIIQSLFMAFGERPALGFTPSYSMHPLIAKVIGTKWNDGGRRADFSLDLAKAISDIAKVKPGLTFITTPNNPTGTTVTLAEIEELLIATGKINGLLIVDEAYAEFSDQSSAVTLLAKYSNLVVIRTMSKAFAFAGARLGYLVANKELVSAMFLVRLPYHLSSLTQAAAEVALQYQSELLGNVSTLIDSRKSVVAALEELGLQVIPSQANFILFSGFPMEPAQLWRQMLDRGVLIRDVGLLAHLRMTIGNEAENQKFIQALQEILNGDGQ</sequence>
<evidence type="ECO:0000256" key="2">
    <source>
        <dbReference type="ARBA" id="ARBA00022576"/>
    </source>
</evidence>
<keyword evidence="2" id="KW-0032">Aminotransferase</keyword>
<evidence type="ECO:0000313" key="14">
    <source>
        <dbReference type="EMBL" id="CAB4840519.1"/>
    </source>
</evidence>
<dbReference type="PANTHER" id="PTHR42885">
    <property type="entry name" value="HISTIDINOL-PHOSPHATE AMINOTRANSFERASE-RELATED"/>
    <property type="match status" value="1"/>
</dbReference>
<dbReference type="AlphaFoldDB" id="A0A6J6XUD5"/>
<dbReference type="InterPro" id="IPR004839">
    <property type="entry name" value="Aminotransferase_I/II_large"/>
</dbReference>
<feature type="domain" description="Aminotransferase class I/classII large" evidence="8">
    <location>
        <begin position="32"/>
        <end position="360"/>
    </location>
</feature>
<dbReference type="NCBIfam" id="TIGR01141">
    <property type="entry name" value="hisC"/>
    <property type="match status" value="1"/>
</dbReference>
<evidence type="ECO:0000313" key="16">
    <source>
        <dbReference type="EMBL" id="CAB4979479.1"/>
    </source>
</evidence>
<dbReference type="Gene3D" id="3.90.1150.10">
    <property type="entry name" value="Aspartate Aminotransferase, domain 1"/>
    <property type="match status" value="1"/>
</dbReference>
<evidence type="ECO:0000313" key="10">
    <source>
        <dbReference type="EMBL" id="CAB4678733.1"/>
    </source>
</evidence>
<dbReference type="EMBL" id="CAFAZW010000004">
    <property type="protein sequence ID" value="CAB4840519.1"/>
    <property type="molecule type" value="Genomic_DNA"/>
</dbReference>
<dbReference type="GO" id="GO:0030170">
    <property type="term" value="F:pyridoxal phosphate binding"/>
    <property type="evidence" value="ECO:0007669"/>
    <property type="project" value="InterPro"/>
</dbReference>
<keyword evidence="6" id="KW-0368">Histidine biosynthesis</keyword>
<evidence type="ECO:0000313" key="18">
    <source>
        <dbReference type="EMBL" id="CAB5069644.1"/>
    </source>
</evidence>
<dbReference type="NCBIfam" id="NF002877">
    <property type="entry name" value="PRK03317.1"/>
    <property type="match status" value="1"/>
</dbReference>
<accession>A0A6J6XUD5</accession>
<name>A0A6J6XUD5_9ZZZZ</name>
<evidence type="ECO:0000256" key="1">
    <source>
        <dbReference type="ARBA" id="ARBA00001933"/>
    </source>
</evidence>
<evidence type="ECO:0000313" key="15">
    <source>
        <dbReference type="EMBL" id="CAB4943516.1"/>
    </source>
</evidence>
<comment type="pathway">
    <text evidence="7">Amino-acid biosynthesis.</text>
</comment>